<evidence type="ECO:0000256" key="4">
    <source>
        <dbReference type="SAM" id="MobiDB-lite"/>
    </source>
</evidence>
<evidence type="ECO:0000256" key="2">
    <source>
        <dbReference type="ARBA" id="ARBA00022723"/>
    </source>
</evidence>
<feature type="region of interest" description="Disordered" evidence="4">
    <location>
        <begin position="746"/>
        <end position="852"/>
    </location>
</feature>
<dbReference type="Pfam" id="PF04082">
    <property type="entry name" value="Fungal_trans"/>
    <property type="match status" value="1"/>
</dbReference>
<name>A0A427XLA2_9TREE</name>
<proteinExistence type="predicted"/>
<organism evidence="6 7">
    <name type="scientific">Apiotrichum porosum</name>
    <dbReference type="NCBI Taxonomy" id="105984"/>
    <lineage>
        <taxon>Eukaryota</taxon>
        <taxon>Fungi</taxon>
        <taxon>Dikarya</taxon>
        <taxon>Basidiomycota</taxon>
        <taxon>Agaricomycotina</taxon>
        <taxon>Tremellomycetes</taxon>
        <taxon>Trichosporonales</taxon>
        <taxon>Trichosporonaceae</taxon>
        <taxon>Apiotrichum</taxon>
    </lineage>
</organism>
<dbReference type="SMART" id="SM00066">
    <property type="entry name" value="GAL4"/>
    <property type="match status" value="1"/>
</dbReference>
<dbReference type="PROSITE" id="PS50048">
    <property type="entry name" value="ZN2_CY6_FUNGAL_2"/>
    <property type="match status" value="1"/>
</dbReference>
<feature type="region of interest" description="Disordered" evidence="4">
    <location>
        <begin position="458"/>
        <end position="481"/>
    </location>
</feature>
<accession>A0A427XLA2</accession>
<reference evidence="6 7" key="1">
    <citation type="submission" date="2018-11" db="EMBL/GenBank/DDBJ databases">
        <title>Genome sequence of Apiotrichum porosum DSM 27194.</title>
        <authorList>
            <person name="Aliyu H."/>
            <person name="Gorte O."/>
            <person name="Ochsenreither K."/>
        </authorList>
    </citation>
    <scope>NUCLEOTIDE SEQUENCE [LARGE SCALE GENOMIC DNA]</scope>
    <source>
        <strain evidence="6 7">DSM 27194</strain>
    </source>
</reference>
<protein>
    <recommendedName>
        <fullName evidence="5">Zn(2)-C6 fungal-type domain-containing protein</fullName>
    </recommendedName>
</protein>
<comment type="subcellular location">
    <subcellularLocation>
        <location evidence="1">Nucleus</location>
    </subcellularLocation>
</comment>
<comment type="caution">
    <text evidence="6">The sequence shown here is derived from an EMBL/GenBank/DDBJ whole genome shotgun (WGS) entry which is preliminary data.</text>
</comment>
<feature type="compositionally biased region" description="Pro residues" evidence="4">
    <location>
        <begin position="201"/>
        <end position="211"/>
    </location>
</feature>
<sequence length="987" mass="107531">MSAPSGVNIAAAPASYDGAGEAAGRVGIQPAPSSDKKRKAPPTSSGGRAKERAGSVTEEEGSAASPGASAAGGGATSGQRPREAKRTRVHFSCVECHRRKQKCDRKEPCSQCVARRVPHLCRPFLNGVEDPNANSDVHARLATIEGMLTRLVQVIPQAIQSRPLSLDASSPDVSSIATQGEDVFHPQSAPPPQAAQEPPRQIYPPKPPPSGLFPANLSTSTPVGRSGFGWGLREGRMICLSVEDNAELRDLLITLRESGVTKNHLEWLIAGVPGRRMADGLVELYFRDIDWTRYKMNRPLFERRYQAFFDSIGRNPTSPKIDADTLKWLPLMFIVLAIAALSAGSDVMPADEQLAWSRRFYGSARSGLEYAKALQRDNLDVLFAGLLASRYMLLTRRPAEGSTPLTTAFQLGLYRDGTVLNLSDKREVEVRRRAWAMLYHLDRTISLLVGRPASISDAHTDARPPANLDDEEIESGDFDPAGHPMTKPTVYTYVIVRHRLAEIMGRIAYHTFTIQLPDYATVLALDKELLAWRDSLPPFLAMINPDTSLDQANSYLFVQRHLLACEWYYTRITLNRPYLLRRKSQDGRYAYSRNAAIESATADLLSRRSFMMEKGDLIINSGGYRVLNSYMVLGVTIKLDPESPQADDLRHLLNVVSGRARDEQGRLSEPIVKEELAIVEFLTAKNASKPSSNASAGNANGQQRAEGTDENTPVDLLLGLAKTNTGRRAAEEEKRQLRLQQRRELEEQRMAQRRSISAGSIATNGNVMSSSPWGYVAPQMPGLDVHQPFGGQGQQQGGDRRLPRPLQPPGGTGRPNNGGNRDNNMDLSDGSVTGWSPDNPFGFTENKQVSPNFGGPAGNLMPSPHNAFAAAAAAAAGVSGSNNQLSNISPYQEMTLNLPTPEEQLSNMAGQGADGLFPSTNEFGNADVGSFDFSNLGVSQQGMDMGFNPFAIQQTGDEAANDPSPDDETTFLNFILTKFANSSGENM</sequence>
<feature type="domain" description="Zn(2)-C6 fungal-type" evidence="5">
    <location>
        <begin position="92"/>
        <end position="121"/>
    </location>
</feature>
<dbReference type="RefSeq" id="XP_028474780.1">
    <property type="nucleotide sequence ID" value="XM_028624612.1"/>
</dbReference>
<dbReference type="GeneID" id="39593866"/>
<dbReference type="GO" id="GO:0000981">
    <property type="term" value="F:DNA-binding transcription factor activity, RNA polymerase II-specific"/>
    <property type="evidence" value="ECO:0007669"/>
    <property type="project" value="InterPro"/>
</dbReference>
<dbReference type="InterPro" id="IPR036864">
    <property type="entry name" value="Zn2-C6_fun-type_DNA-bd_sf"/>
</dbReference>
<keyword evidence="2" id="KW-0479">Metal-binding</keyword>
<dbReference type="InterPro" id="IPR007219">
    <property type="entry name" value="XnlR_reg_dom"/>
</dbReference>
<dbReference type="GO" id="GO:0005634">
    <property type="term" value="C:nucleus"/>
    <property type="evidence" value="ECO:0007669"/>
    <property type="project" value="UniProtKB-SubCell"/>
</dbReference>
<evidence type="ECO:0000313" key="6">
    <source>
        <dbReference type="EMBL" id="RSH79671.1"/>
    </source>
</evidence>
<keyword evidence="3" id="KW-0539">Nucleus</keyword>
<dbReference type="Pfam" id="PF00172">
    <property type="entry name" value="Zn_clus"/>
    <property type="match status" value="1"/>
</dbReference>
<evidence type="ECO:0000256" key="1">
    <source>
        <dbReference type="ARBA" id="ARBA00004123"/>
    </source>
</evidence>
<dbReference type="EMBL" id="RSCE01000009">
    <property type="protein sequence ID" value="RSH79671.1"/>
    <property type="molecule type" value="Genomic_DNA"/>
</dbReference>
<dbReference type="GO" id="GO:0003677">
    <property type="term" value="F:DNA binding"/>
    <property type="evidence" value="ECO:0007669"/>
    <property type="project" value="InterPro"/>
</dbReference>
<evidence type="ECO:0000313" key="7">
    <source>
        <dbReference type="Proteomes" id="UP000279236"/>
    </source>
</evidence>
<gene>
    <name evidence="6" type="ORF">EHS24_009323</name>
</gene>
<keyword evidence="7" id="KW-1185">Reference proteome</keyword>
<dbReference type="CDD" id="cd12148">
    <property type="entry name" value="fungal_TF_MHR"/>
    <property type="match status" value="1"/>
</dbReference>
<evidence type="ECO:0000256" key="3">
    <source>
        <dbReference type="ARBA" id="ARBA00023242"/>
    </source>
</evidence>
<dbReference type="PROSITE" id="PS00463">
    <property type="entry name" value="ZN2_CY6_FUNGAL_1"/>
    <property type="match status" value="1"/>
</dbReference>
<dbReference type="CDD" id="cd00067">
    <property type="entry name" value="GAL4"/>
    <property type="match status" value="1"/>
</dbReference>
<feature type="region of interest" description="Disordered" evidence="4">
    <location>
        <begin position="182"/>
        <end position="220"/>
    </location>
</feature>
<dbReference type="AlphaFoldDB" id="A0A427XLA2"/>
<dbReference type="GO" id="GO:0008270">
    <property type="term" value="F:zinc ion binding"/>
    <property type="evidence" value="ECO:0007669"/>
    <property type="project" value="InterPro"/>
</dbReference>
<dbReference type="SMART" id="SM00906">
    <property type="entry name" value="Fungal_trans"/>
    <property type="match status" value="1"/>
</dbReference>
<feature type="compositionally biased region" description="Acidic residues" evidence="4">
    <location>
        <begin position="468"/>
        <end position="477"/>
    </location>
</feature>
<dbReference type="Gene3D" id="4.10.240.10">
    <property type="entry name" value="Zn(2)-C6 fungal-type DNA-binding domain"/>
    <property type="match status" value="1"/>
</dbReference>
<dbReference type="InterPro" id="IPR050613">
    <property type="entry name" value="Sec_Metabolite_Reg"/>
</dbReference>
<feature type="region of interest" description="Disordered" evidence="4">
    <location>
        <begin position="687"/>
        <end position="714"/>
    </location>
</feature>
<feature type="region of interest" description="Disordered" evidence="4">
    <location>
        <begin position="1"/>
        <end position="88"/>
    </location>
</feature>
<dbReference type="SUPFAM" id="SSF57701">
    <property type="entry name" value="Zn2/Cys6 DNA-binding domain"/>
    <property type="match status" value="1"/>
</dbReference>
<dbReference type="STRING" id="105984.A0A427XLA2"/>
<dbReference type="InterPro" id="IPR001138">
    <property type="entry name" value="Zn2Cys6_DnaBD"/>
</dbReference>
<dbReference type="OrthoDB" id="4934715at2759"/>
<dbReference type="PANTHER" id="PTHR31001:SF87">
    <property type="entry name" value="COL-21"/>
    <property type="match status" value="1"/>
</dbReference>
<dbReference type="GO" id="GO:0006351">
    <property type="term" value="P:DNA-templated transcription"/>
    <property type="evidence" value="ECO:0007669"/>
    <property type="project" value="InterPro"/>
</dbReference>
<feature type="compositionally biased region" description="Low complexity" evidence="4">
    <location>
        <begin position="687"/>
        <end position="701"/>
    </location>
</feature>
<feature type="compositionally biased region" description="Polar residues" evidence="4">
    <location>
        <begin position="755"/>
        <end position="772"/>
    </location>
</feature>
<dbReference type="PANTHER" id="PTHR31001">
    <property type="entry name" value="UNCHARACTERIZED TRANSCRIPTIONAL REGULATORY PROTEIN"/>
    <property type="match status" value="1"/>
</dbReference>
<evidence type="ECO:0000259" key="5">
    <source>
        <dbReference type="PROSITE" id="PS50048"/>
    </source>
</evidence>
<dbReference type="Proteomes" id="UP000279236">
    <property type="component" value="Unassembled WGS sequence"/>
</dbReference>